<keyword evidence="3" id="KW-1185">Reference proteome</keyword>
<dbReference type="OrthoDB" id="9801699at2"/>
<dbReference type="EMBL" id="SIHO01000003">
    <property type="protein sequence ID" value="TFU01342.1"/>
    <property type="molecule type" value="Genomic_DNA"/>
</dbReference>
<evidence type="ECO:0000313" key="2">
    <source>
        <dbReference type="EMBL" id="TFU01342.1"/>
    </source>
</evidence>
<feature type="chain" id="PRO_5021470381" evidence="1">
    <location>
        <begin position="25"/>
        <end position="139"/>
    </location>
</feature>
<reference evidence="2 3" key="1">
    <citation type="submission" date="2019-02" db="EMBL/GenBank/DDBJ databases">
        <title>Polymorphobacter sp. isolated from the lake at the Tibet of China.</title>
        <authorList>
            <person name="Li A."/>
        </authorList>
    </citation>
    <scope>NUCLEOTIDE SEQUENCE [LARGE SCALE GENOMIC DNA]</scope>
    <source>
        <strain evidence="2 3">DJ1R-1</strain>
    </source>
</reference>
<evidence type="ECO:0000256" key="1">
    <source>
        <dbReference type="SAM" id="SignalP"/>
    </source>
</evidence>
<evidence type="ECO:0000313" key="3">
    <source>
        <dbReference type="Proteomes" id="UP000297737"/>
    </source>
</evidence>
<comment type="caution">
    <text evidence="2">The sequence shown here is derived from an EMBL/GenBank/DDBJ whole genome shotgun (WGS) entry which is preliminary data.</text>
</comment>
<keyword evidence="1" id="KW-0732">Signal</keyword>
<gene>
    <name evidence="2" type="ORF">EUV02_13705</name>
</gene>
<name>A0A4Y9EKK9_9SPHN</name>
<feature type="signal peptide" evidence="1">
    <location>
        <begin position="1"/>
        <end position="24"/>
    </location>
</feature>
<accession>A0A4Y9EKK9</accession>
<dbReference type="RefSeq" id="WP_135246846.1">
    <property type="nucleotide sequence ID" value="NZ_SIHO01000003.1"/>
</dbReference>
<dbReference type="PROSITE" id="PS51257">
    <property type="entry name" value="PROKAR_LIPOPROTEIN"/>
    <property type="match status" value="1"/>
</dbReference>
<proteinExistence type="predicted"/>
<dbReference type="AlphaFoldDB" id="A0A4Y9EKK9"/>
<organism evidence="2 3">
    <name type="scientific">Glacieibacterium arshaanense</name>
    <dbReference type="NCBI Taxonomy" id="2511025"/>
    <lineage>
        <taxon>Bacteria</taxon>
        <taxon>Pseudomonadati</taxon>
        <taxon>Pseudomonadota</taxon>
        <taxon>Alphaproteobacteria</taxon>
        <taxon>Sphingomonadales</taxon>
        <taxon>Sphingosinicellaceae</taxon>
        <taxon>Glacieibacterium</taxon>
    </lineage>
</organism>
<dbReference type="Proteomes" id="UP000297737">
    <property type="component" value="Unassembled WGS sequence"/>
</dbReference>
<sequence length="139" mass="14331">MARFNVARTSMLVVLGGLTVMACAAAHPYGPALTGEWGGRGINLTLTADGGTIDYDCAQGTLSGAVHPNDNGEFTATGTHEAFTPGPQNADAKPAKVGAQYVGSVSGSTMILQVQPAGADRMTSYTLTQGRRAKLIRCM</sequence>
<protein>
    <submittedName>
        <fullName evidence="2">Uncharacterized protein</fullName>
    </submittedName>
</protein>